<keyword evidence="2" id="KW-1133">Transmembrane helix</keyword>
<feature type="region of interest" description="Disordered" evidence="1">
    <location>
        <begin position="63"/>
        <end position="108"/>
    </location>
</feature>
<feature type="compositionally biased region" description="Polar residues" evidence="1">
    <location>
        <begin position="350"/>
        <end position="375"/>
    </location>
</feature>
<feature type="region of interest" description="Disordered" evidence="1">
    <location>
        <begin position="322"/>
        <end position="423"/>
    </location>
</feature>
<feature type="compositionally biased region" description="Low complexity" evidence="1">
    <location>
        <begin position="98"/>
        <end position="108"/>
    </location>
</feature>
<proteinExistence type="predicted"/>
<name>A0AAN8P6Y8_9PEZI</name>
<keyword evidence="2" id="KW-0812">Transmembrane</keyword>
<evidence type="ECO:0000256" key="1">
    <source>
        <dbReference type="SAM" id="MobiDB-lite"/>
    </source>
</evidence>
<evidence type="ECO:0000313" key="3">
    <source>
        <dbReference type="EMBL" id="KAK6518357.1"/>
    </source>
</evidence>
<gene>
    <name evidence="3" type="ORF">TWF506_005515</name>
</gene>
<keyword evidence="4" id="KW-1185">Reference proteome</keyword>
<reference evidence="3 4" key="1">
    <citation type="submission" date="2019-10" db="EMBL/GenBank/DDBJ databases">
        <authorList>
            <person name="Palmer J.M."/>
        </authorList>
    </citation>
    <scope>NUCLEOTIDE SEQUENCE [LARGE SCALE GENOMIC DNA]</scope>
    <source>
        <strain evidence="3 4">TWF506</strain>
    </source>
</reference>
<evidence type="ECO:0000313" key="4">
    <source>
        <dbReference type="Proteomes" id="UP001307849"/>
    </source>
</evidence>
<evidence type="ECO:0000256" key="2">
    <source>
        <dbReference type="SAM" id="Phobius"/>
    </source>
</evidence>
<feature type="compositionally biased region" description="Polar residues" evidence="1">
    <location>
        <begin position="334"/>
        <end position="343"/>
    </location>
</feature>
<accession>A0AAN8P6Y8</accession>
<organism evidence="3 4">
    <name type="scientific">Arthrobotrys conoides</name>
    <dbReference type="NCBI Taxonomy" id="74498"/>
    <lineage>
        <taxon>Eukaryota</taxon>
        <taxon>Fungi</taxon>
        <taxon>Dikarya</taxon>
        <taxon>Ascomycota</taxon>
        <taxon>Pezizomycotina</taxon>
        <taxon>Orbiliomycetes</taxon>
        <taxon>Orbiliales</taxon>
        <taxon>Orbiliaceae</taxon>
        <taxon>Arthrobotrys</taxon>
    </lineage>
</organism>
<feature type="compositionally biased region" description="Acidic residues" evidence="1">
    <location>
        <begin position="322"/>
        <end position="332"/>
    </location>
</feature>
<keyword evidence="2" id="KW-0472">Membrane</keyword>
<feature type="transmembrane region" description="Helical" evidence="2">
    <location>
        <begin position="21"/>
        <end position="39"/>
    </location>
</feature>
<dbReference type="EMBL" id="JAVHJM010000002">
    <property type="protein sequence ID" value="KAK6518357.1"/>
    <property type="molecule type" value="Genomic_DNA"/>
</dbReference>
<comment type="caution">
    <text evidence="3">The sequence shown here is derived from an EMBL/GenBank/DDBJ whole genome shotgun (WGS) entry which is preliminary data.</text>
</comment>
<feature type="compositionally biased region" description="Low complexity" evidence="1">
    <location>
        <begin position="409"/>
        <end position="420"/>
    </location>
</feature>
<protein>
    <submittedName>
        <fullName evidence="3">Uncharacterized protein</fullName>
    </submittedName>
</protein>
<feature type="compositionally biased region" description="Polar residues" evidence="1">
    <location>
        <begin position="383"/>
        <end position="393"/>
    </location>
</feature>
<dbReference type="Proteomes" id="UP001307849">
    <property type="component" value="Unassembled WGS sequence"/>
</dbReference>
<sequence>MNQVEDPAFARKQKVDYQMGYVVACLTTTVFTVRYIFAFECSEVEHQTPSSRRLPLKHRKPTFLRATHANPPPQVSSRQLQRFRKTARRPVSSSNIMSSFTSPSAAPAAGIQPGPTNMCTCSLSANDPRRPRACICKYKEREVYPGIRLPKFSLEDVFYILCAVFDKPGEHCGQWRDTILYHFVCEGDWDHSKAGNVLSSLLGRFNKSDYCARIMGLRPSESWQIYDQAKFSRNSLVTRANFVALRDGDDTETRSCTLVNPSDRDRNSIYDSELDYYTGMAGDEDEDLLSEIVDYGEDEDDEYLAYNQYEEEVEYANYEAGNDENDEEDEDQGFYNNPAQPSGNAAAPRTPSSAGYSEPLQSYPCSQSNLSSITDTPRGHPNTRAQQYSNNQEGGDGHITDLPRAGSRAVTSATTESTVTNHPPAPAVVDMINSWAPTVSQYGGEIRISRHGSATIKFSRNQRNHLG</sequence>
<dbReference type="AlphaFoldDB" id="A0AAN8P6Y8"/>